<keyword evidence="8 15" id="KW-1133">Transmembrane helix</keyword>
<dbReference type="GO" id="GO:0002768">
    <property type="term" value="P:immune response-regulating cell surface receptor signaling pathway"/>
    <property type="evidence" value="ECO:0007669"/>
    <property type="project" value="UniProtKB-ARBA"/>
</dbReference>
<dbReference type="InterPro" id="IPR016187">
    <property type="entry name" value="CTDL_fold"/>
</dbReference>
<evidence type="ECO:0000256" key="10">
    <source>
        <dbReference type="ARBA" id="ARBA00023136"/>
    </source>
</evidence>
<dbReference type="InterPro" id="IPR001304">
    <property type="entry name" value="C-type_lectin-like"/>
</dbReference>
<name>A1L3Q6_MOUSE</name>
<keyword evidence="6" id="KW-0391">Immunity</keyword>
<evidence type="ECO:0000256" key="5">
    <source>
        <dbReference type="ARBA" id="ARBA00022734"/>
    </source>
</evidence>
<keyword evidence="5" id="KW-0430">Lectin</keyword>
<evidence type="ECO:0000313" key="17">
    <source>
        <dbReference type="EMBL" id="AAI30235.1"/>
    </source>
</evidence>
<keyword evidence="13" id="KW-0325">Glycoprotein</keyword>
<dbReference type="PANTHER" id="PTHR22800:SF254">
    <property type="entry name" value="KILLER CELL LECTIN-LIKE RECEPTOR SUBFAMILY C, MEMBER 2-RELATED"/>
    <property type="match status" value="1"/>
</dbReference>
<evidence type="ECO:0000256" key="3">
    <source>
        <dbReference type="ARBA" id="ARBA00022588"/>
    </source>
</evidence>
<evidence type="ECO:0000256" key="4">
    <source>
        <dbReference type="ARBA" id="ARBA00022692"/>
    </source>
</evidence>
<dbReference type="PANTHER" id="PTHR22800">
    <property type="entry name" value="C-TYPE LECTIN PROTEINS"/>
    <property type="match status" value="1"/>
</dbReference>
<protein>
    <submittedName>
        <fullName evidence="17">Klrc3 protein</fullName>
    </submittedName>
</protein>
<evidence type="ECO:0000256" key="1">
    <source>
        <dbReference type="ARBA" id="ARBA00004401"/>
    </source>
</evidence>
<dbReference type="AGR" id="MGI:1929720"/>
<dbReference type="GO" id="GO:0005886">
    <property type="term" value="C:plasma membrane"/>
    <property type="evidence" value="ECO:0007669"/>
    <property type="project" value="UniProtKB-SubCell"/>
</dbReference>
<proteinExistence type="evidence at transcript level"/>
<keyword evidence="2" id="KW-1003">Cell membrane</keyword>
<keyword evidence="3" id="KW-0399">Innate immunity</keyword>
<dbReference type="InterPro" id="IPR016186">
    <property type="entry name" value="C-type_lectin-like/link_sf"/>
</dbReference>
<gene>
    <name evidence="17 18" type="primary">Klrc3</name>
</gene>
<feature type="domain" description="C-type lectin" evidence="16">
    <location>
        <begin position="137"/>
        <end position="241"/>
    </location>
</feature>
<reference evidence="17" key="1">
    <citation type="journal article" date="2004" name="Genome Res.">
        <title>The status, quality, and expansion of the NIH full-length cDNA project: the Mammalian Gene Collection (MGC).</title>
        <authorList>
            <consortium name="The MGC Project Team"/>
            <person name="Gerhard D.S."/>
            <person name="Wagner L."/>
            <person name="Feingold E.A."/>
            <person name="Shenmen C.M."/>
            <person name="Grouse L.H."/>
            <person name="Schuler G."/>
            <person name="Klein S.L."/>
            <person name="Old S."/>
            <person name="Rasooly R."/>
            <person name="Good P."/>
            <person name="Guyer M."/>
            <person name="Peck A.M."/>
            <person name="Derge J.G."/>
            <person name="Lipman D."/>
            <person name="Collins F.S."/>
            <person name="Jang W."/>
            <person name="Sherry S."/>
            <person name="Feolo M."/>
            <person name="Misquitta L."/>
            <person name="Lee E."/>
            <person name="Rotmistrovsky K."/>
            <person name="Greenhut S.F."/>
            <person name="Schaefer C.F."/>
            <person name="Buetow K."/>
            <person name="Bonner T.I."/>
            <person name="Haussler D."/>
            <person name="Kent J."/>
            <person name="Kiekhaus M."/>
            <person name="Furey T."/>
            <person name="Brent M."/>
            <person name="Prange C."/>
            <person name="Schreiber K."/>
            <person name="Shapiro N."/>
            <person name="Bhat N.K."/>
            <person name="Hopkins R.F."/>
            <person name="Hsie F."/>
            <person name="Driscoll T."/>
            <person name="Soares M.B."/>
            <person name="Casavant T.L."/>
            <person name="Scheetz T.E."/>
            <person name="Brown-stein M.J."/>
            <person name="Usdin T.B."/>
            <person name="Toshiyuki S."/>
            <person name="Carninci P."/>
            <person name="Piao Y."/>
            <person name="Dudekula D.B."/>
            <person name="Ko M.S."/>
            <person name="Kawakami K."/>
            <person name="Suzuki Y."/>
            <person name="Sugano S."/>
            <person name="Gruber C.E."/>
            <person name="Smith M.R."/>
            <person name="Simmons B."/>
            <person name="Moore T."/>
            <person name="Waterman R."/>
            <person name="Johnson S.L."/>
            <person name="Ruan Y."/>
            <person name="Wei C.L."/>
            <person name="Mathavan S."/>
            <person name="Gunaratne P.H."/>
            <person name="Wu J."/>
            <person name="Garcia A.M."/>
            <person name="Hulyk S.W."/>
            <person name="Fuh E."/>
            <person name="Yuan Y."/>
            <person name="Sneed A."/>
            <person name="Kowis C."/>
            <person name="Hodgson A."/>
            <person name="Muzny D.M."/>
            <person name="McPherson J."/>
            <person name="Gibbs R.A."/>
            <person name="Fahey J."/>
            <person name="Helton E."/>
            <person name="Ketteman M."/>
            <person name="Madan A."/>
            <person name="Rodrigues S."/>
            <person name="Sanchez A."/>
            <person name="Whiting M."/>
            <person name="Madari A."/>
            <person name="Young A.C."/>
            <person name="Wetherby K.D."/>
            <person name="Granite S.J."/>
            <person name="Kwong P.N."/>
            <person name="Brinkley C.P."/>
            <person name="Pearson R.L."/>
            <person name="Bouffard G.G."/>
            <person name="Blakesly R.W."/>
            <person name="Green E.D."/>
            <person name="Dickson M.C."/>
            <person name="Rodriguez A.C."/>
            <person name="Grimwood J."/>
            <person name="Schmutz J."/>
            <person name="Myers R.M."/>
            <person name="Butterfield Y.S."/>
            <person name="Griffith M."/>
            <person name="Griffith O.L."/>
            <person name="Krzywinski M.I."/>
            <person name="Liao N."/>
            <person name="Morin R."/>
            <person name="Morrin R."/>
            <person name="Palmquist D."/>
            <person name="Petrescu A.S."/>
            <person name="Skalska U."/>
            <person name="Smailus D.E."/>
            <person name="Stott J.M."/>
            <person name="Schnerch A."/>
            <person name="Schein J.E."/>
            <person name="Jones S.J."/>
            <person name="Holt R.A."/>
            <person name="Baross A."/>
            <person name="Marra M.A."/>
            <person name="Clifton S."/>
            <person name="Makowski K.A."/>
            <person name="Bosak S."/>
            <person name="Malek J."/>
        </authorList>
    </citation>
    <scope>NUCLEOTIDE SEQUENCE [LARGE SCALE MRNA]</scope>
    <source>
        <tissue evidence="17">PCR rescued clones</tissue>
    </source>
</reference>
<keyword evidence="10 15" id="KW-0472">Membrane</keyword>
<feature type="transmembrane region" description="Helical" evidence="15">
    <location>
        <begin position="65"/>
        <end position="88"/>
    </location>
</feature>
<evidence type="ECO:0000259" key="16">
    <source>
        <dbReference type="PROSITE" id="PS50041"/>
    </source>
</evidence>
<evidence type="ECO:0000256" key="9">
    <source>
        <dbReference type="ARBA" id="ARBA00023130"/>
    </source>
</evidence>
<evidence type="ECO:0000256" key="15">
    <source>
        <dbReference type="SAM" id="Phobius"/>
    </source>
</evidence>
<evidence type="ECO:0000256" key="2">
    <source>
        <dbReference type="ARBA" id="ARBA00022475"/>
    </source>
</evidence>
<dbReference type="GO" id="GO:0032394">
    <property type="term" value="F:MHC class Ib receptor activity"/>
    <property type="evidence" value="ECO:0007669"/>
    <property type="project" value="UniProtKB-ARBA"/>
</dbReference>
<dbReference type="GO" id="GO:0045087">
    <property type="term" value="P:innate immune response"/>
    <property type="evidence" value="ECO:0007669"/>
    <property type="project" value="UniProtKB-KW"/>
</dbReference>
<evidence type="ECO:0000313" key="18">
    <source>
        <dbReference type="MGI" id="MGI:1929720"/>
    </source>
</evidence>
<dbReference type="SUPFAM" id="SSF56436">
    <property type="entry name" value="C-type lectin-like"/>
    <property type="match status" value="1"/>
</dbReference>
<evidence type="ECO:0000256" key="14">
    <source>
        <dbReference type="SAM" id="MobiDB-lite"/>
    </source>
</evidence>
<evidence type="ECO:0000256" key="8">
    <source>
        <dbReference type="ARBA" id="ARBA00022989"/>
    </source>
</evidence>
<evidence type="ECO:0000256" key="7">
    <source>
        <dbReference type="ARBA" id="ARBA00022968"/>
    </source>
</evidence>
<evidence type="ECO:0000256" key="6">
    <source>
        <dbReference type="ARBA" id="ARBA00022859"/>
    </source>
</evidence>
<dbReference type="SMART" id="SM00034">
    <property type="entry name" value="CLECT"/>
    <property type="match status" value="1"/>
</dbReference>
<dbReference type="InterPro" id="IPR033992">
    <property type="entry name" value="NKR-like_CTLD"/>
</dbReference>
<dbReference type="Pfam" id="PF00059">
    <property type="entry name" value="Lectin_C"/>
    <property type="match status" value="1"/>
</dbReference>
<dbReference type="GO" id="GO:0023024">
    <property type="term" value="F:MHC class I protein complex binding"/>
    <property type="evidence" value="ECO:0007669"/>
    <property type="project" value="UniProtKB-ARBA"/>
</dbReference>
<dbReference type="InterPro" id="IPR050919">
    <property type="entry name" value="NKG2/CD94_NK_receptors"/>
</dbReference>
<sequence length="246" mass="27758">MSHLLGTEQASEPRKATKKTQAQLHFSNAAGDRLLEFSLQHASQKHLKASRHGYCKNFASPPEKLIAGILGTIWFTLLIALVISTRIVSPYAELKKQIHPFLVRTQKGSHVLLSKDINHSLSSAQTYAHCPKEWILYSHNCYYIGMERKSWNDSLVSCISKNCSLLHIDSEEEQDFLQSLSLVSWTGILRKGRGQPWVWKKDSTFKPKIAEILHNECNCAMMSASGLTADSCTTLHPYLCKCKFPI</sequence>
<dbReference type="GO" id="GO:0002250">
    <property type="term" value="P:adaptive immune response"/>
    <property type="evidence" value="ECO:0007669"/>
    <property type="project" value="UniProtKB-KW"/>
</dbReference>
<feature type="region of interest" description="Disordered" evidence="14">
    <location>
        <begin position="1"/>
        <end position="22"/>
    </location>
</feature>
<dbReference type="GO" id="GO:0043235">
    <property type="term" value="C:receptor complex"/>
    <property type="evidence" value="ECO:0007669"/>
    <property type="project" value="UniProtKB-ARBA"/>
</dbReference>
<evidence type="ECO:0000256" key="13">
    <source>
        <dbReference type="ARBA" id="ARBA00023180"/>
    </source>
</evidence>
<keyword evidence="11" id="KW-1015">Disulfide bond</keyword>
<dbReference type="MGI" id="MGI:1929720">
    <property type="gene designation" value="Klrc3"/>
</dbReference>
<evidence type="ECO:0000256" key="12">
    <source>
        <dbReference type="ARBA" id="ARBA00023170"/>
    </source>
</evidence>
<accession>A1L3Q6</accession>
<dbReference type="GO" id="GO:0042269">
    <property type="term" value="P:regulation of natural killer cell mediated cytotoxicity"/>
    <property type="evidence" value="ECO:0007669"/>
    <property type="project" value="UniProtKB-ARBA"/>
</dbReference>
<evidence type="ECO:0000256" key="11">
    <source>
        <dbReference type="ARBA" id="ARBA00023157"/>
    </source>
</evidence>
<dbReference type="Gene3D" id="3.10.100.10">
    <property type="entry name" value="Mannose-Binding Protein A, subunit A"/>
    <property type="match status" value="1"/>
</dbReference>
<dbReference type="PROSITE" id="PS50041">
    <property type="entry name" value="C_TYPE_LECTIN_2"/>
    <property type="match status" value="1"/>
</dbReference>
<comment type="subcellular location">
    <subcellularLocation>
        <location evidence="1">Cell membrane</location>
        <topology evidence="1">Single-pass type II membrane protein</topology>
    </subcellularLocation>
</comment>
<keyword evidence="12" id="KW-0675">Receptor</keyword>
<organism evidence="17">
    <name type="scientific">Mus musculus</name>
    <name type="common">Mouse</name>
    <dbReference type="NCBI Taxonomy" id="10090"/>
    <lineage>
        <taxon>Eukaryota</taxon>
        <taxon>Metazoa</taxon>
        <taxon>Chordata</taxon>
        <taxon>Craniata</taxon>
        <taxon>Vertebrata</taxon>
        <taxon>Euteleostomi</taxon>
        <taxon>Mammalia</taxon>
        <taxon>Eutheria</taxon>
        <taxon>Euarchontoglires</taxon>
        <taxon>Glires</taxon>
        <taxon>Rodentia</taxon>
        <taxon>Myomorpha</taxon>
        <taxon>Muroidea</taxon>
        <taxon>Muridae</taxon>
        <taxon>Murinae</taxon>
        <taxon>Mus</taxon>
        <taxon>Mus</taxon>
    </lineage>
</organism>
<keyword evidence="9" id="KW-1064">Adaptive immunity</keyword>
<dbReference type="CDD" id="cd03593">
    <property type="entry name" value="CLECT_NK_receptors_like"/>
    <property type="match status" value="1"/>
</dbReference>
<dbReference type="OrthoDB" id="10059571at2759"/>
<dbReference type="FunFam" id="3.10.100.10:FF:000071">
    <property type="entry name" value="NKG2-A/NKG2-B type II integral membrane protein"/>
    <property type="match status" value="1"/>
</dbReference>
<keyword evidence="7" id="KW-0735">Signal-anchor</keyword>
<keyword evidence="4 15" id="KW-0812">Transmembrane</keyword>
<dbReference type="GO" id="GO:0030246">
    <property type="term" value="F:carbohydrate binding"/>
    <property type="evidence" value="ECO:0007669"/>
    <property type="project" value="UniProtKB-KW"/>
</dbReference>
<dbReference type="EMBL" id="BC130234">
    <property type="protein sequence ID" value="AAI30235.1"/>
    <property type="molecule type" value="mRNA"/>
</dbReference>
<dbReference type="AlphaFoldDB" id="A1L3Q6"/>